<organism evidence="1 2">
    <name type="scientific">Flavobacterium hydrocarbonoxydans</name>
    <dbReference type="NCBI Taxonomy" id="2683249"/>
    <lineage>
        <taxon>Bacteria</taxon>
        <taxon>Pseudomonadati</taxon>
        <taxon>Bacteroidota</taxon>
        <taxon>Flavobacteriia</taxon>
        <taxon>Flavobacteriales</taxon>
        <taxon>Flavobacteriaceae</taxon>
        <taxon>Flavobacterium</taxon>
    </lineage>
</organism>
<protein>
    <submittedName>
        <fullName evidence="1">Uncharacterized protein</fullName>
    </submittedName>
</protein>
<keyword evidence="2" id="KW-1185">Reference proteome</keyword>
<evidence type="ECO:0000313" key="1">
    <source>
        <dbReference type="EMBL" id="MWB93824.1"/>
    </source>
</evidence>
<evidence type="ECO:0000313" key="2">
    <source>
        <dbReference type="Proteomes" id="UP000471501"/>
    </source>
</evidence>
<dbReference type="EMBL" id="WSTB01000002">
    <property type="protein sequence ID" value="MWB93824.1"/>
    <property type="molecule type" value="Genomic_DNA"/>
</dbReference>
<gene>
    <name evidence="1" type="ORF">GON26_05590</name>
</gene>
<comment type="caution">
    <text evidence="1">The sequence shown here is derived from an EMBL/GenBank/DDBJ whole genome shotgun (WGS) entry which is preliminary data.</text>
</comment>
<dbReference type="AlphaFoldDB" id="A0A6I4NRR1"/>
<accession>A0A6I4NRR1</accession>
<reference evidence="1 2" key="1">
    <citation type="submission" date="2019-12" db="EMBL/GenBank/DDBJ databases">
        <authorList>
            <person name="Kim Y.S."/>
        </authorList>
    </citation>
    <scope>NUCLEOTIDE SEQUENCE [LARGE SCALE GENOMIC DNA]</scope>
    <source>
        <strain evidence="1 2">GA093</strain>
    </source>
</reference>
<name>A0A6I4NRR1_9FLAO</name>
<dbReference type="Proteomes" id="UP000471501">
    <property type="component" value="Unassembled WGS sequence"/>
</dbReference>
<sequence>MKYVSKSKKLKYGAKNVVKSIIGFLTSPFIKGIKKIMAAIILKKLAPKKAKPV</sequence>
<proteinExistence type="predicted"/>
<dbReference type="RefSeq" id="WP_160373742.1">
    <property type="nucleotide sequence ID" value="NZ_WSTB01000002.1"/>
</dbReference>